<evidence type="ECO:0000256" key="1">
    <source>
        <dbReference type="ARBA" id="ARBA00004429"/>
    </source>
</evidence>
<evidence type="ECO:0000256" key="4">
    <source>
        <dbReference type="ARBA" id="ARBA00022519"/>
    </source>
</evidence>
<keyword evidence="2 9" id="KW-0813">Transport</keyword>
<organism evidence="11 12">
    <name type="scientific">Rhizobium glycinendophyticum</name>
    <dbReference type="NCBI Taxonomy" id="2589807"/>
    <lineage>
        <taxon>Bacteria</taxon>
        <taxon>Pseudomonadati</taxon>
        <taxon>Pseudomonadota</taxon>
        <taxon>Alphaproteobacteria</taxon>
        <taxon>Hyphomicrobiales</taxon>
        <taxon>Rhizobiaceae</taxon>
        <taxon>Rhizobium/Agrobacterium group</taxon>
        <taxon>Rhizobium</taxon>
    </lineage>
</organism>
<keyword evidence="4 9" id="KW-0997">Cell inner membrane</keyword>
<dbReference type="InterPro" id="IPR055348">
    <property type="entry name" value="DctQ"/>
</dbReference>
<reference evidence="11 12" key="1">
    <citation type="submission" date="2019-06" db="EMBL/GenBank/DDBJ databases">
        <title>Rhizobium sp. CL12 isolated from roots of soybean.</title>
        <authorList>
            <person name="Wang C."/>
        </authorList>
    </citation>
    <scope>NUCLEOTIDE SEQUENCE [LARGE SCALE GENOMIC DNA]</scope>
    <source>
        <strain evidence="11 12">CL12</strain>
    </source>
</reference>
<sequence>MTKAVDLFYRFLELLLILLLGGMAIMVFVNVMLRYGFNSGLTVSDEMARYFFVWLTFIGAVVGFREYGHLGVESLVALLGRRGRIVCMILSNLVILGVSALFFWGTWLQLPINSSMKAPVTGLSMGWVYGIGFFTGAGCSLIALERLFRLLTGRVTDEEVAMFAGEHMGIEKLVERA</sequence>
<dbReference type="InterPro" id="IPR007387">
    <property type="entry name" value="TRAP_DctQ"/>
</dbReference>
<evidence type="ECO:0000256" key="3">
    <source>
        <dbReference type="ARBA" id="ARBA00022475"/>
    </source>
</evidence>
<evidence type="ECO:0000256" key="5">
    <source>
        <dbReference type="ARBA" id="ARBA00022692"/>
    </source>
</evidence>
<dbReference type="OrthoDB" id="4964541at2"/>
<evidence type="ECO:0000259" key="10">
    <source>
        <dbReference type="Pfam" id="PF04290"/>
    </source>
</evidence>
<gene>
    <name evidence="11" type="ORF">FJQ55_20825</name>
</gene>
<evidence type="ECO:0000256" key="9">
    <source>
        <dbReference type="RuleBase" id="RU369079"/>
    </source>
</evidence>
<dbReference type="GO" id="GO:0015740">
    <property type="term" value="P:C4-dicarboxylate transport"/>
    <property type="evidence" value="ECO:0007669"/>
    <property type="project" value="TreeGrafter"/>
</dbReference>
<protein>
    <recommendedName>
        <fullName evidence="9">TRAP transporter small permease protein</fullName>
    </recommendedName>
</protein>
<keyword evidence="5 9" id="KW-0812">Transmembrane</keyword>
<dbReference type="GO" id="GO:0005886">
    <property type="term" value="C:plasma membrane"/>
    <property type="evidence" value="ECO:0007669"/>
    <property type="project" value="UniProtKB-SubCell"/>
</dbReference>
<feature type="transmembrane region" description="Helical" evidence="9">
    <location>
        <begin position="12"/>
        <end position="35"/>
    </location>
</feature>
<evidence type="ECO:0000256" key="7">
    <source>
        <dbReference type="ARBA" id="ARBA00023136"/>
    </source>
</evidence>
<comment type="function">
    <text evidence="9">Part of the tripartite ATP-independent periplasmic (TRAP) transport system.</text>
</comment>
<evidence type="ECO:0000256" key="8">
    <source>
        <dbReference type="ARBA" id="ARBA00038436"/>
    </source>
</evidence>
<keyword evidence="12" id="KW-1185">Reference proteome</keyword>
<comment type="subcellular location">
    <subcellularLocation>
        <location evidence="1 9">Cell inner membrane</location>
        <topology evidence="1 9">Multi-pass membrane protein</topology>
    </subcellularLocation>
</comment>
<comment type="subunit">
    <text evidence="9">The complex comprises the extracytoplasmic solute receptor protein and the two transmembrane proteins.</text>
</comment>
<keyword evidence="7 9" id="KW-0472">Membrane</keyword>
<comment type="similarity">
    <text evidence="8 9">Belongs to the TRAP transporter small permease family.</text>
</comment>
<feature type="transmembrane region" description="Helical" evidence="9">
    <location>
        <begin position="127"/>
        <end position="144"/>
    </location>
</feature>
<evidence type="ECO:0000313" key="11">
    <source>
        <dbReference type="EMBL" id="TPP05457.1"/>
    </source>
</evidence>
<dbReference type="GO" id="GO:0022857">
    <property type="term" value="F:transmembrane transporter activity"/>
    <property type="evidence" value="ECO:0007669"/>
    <property type="project" value="UniProtKB-UniRule"/>
</dbReference>
<dbReference type="EMBL" id="VFYP01000005">
    <property type="protein sequence ID" value="TPP05457.1"/>
    <property type="molecule type" value="Genomic_DNA"/>
</dbReference>
<dbReference type="AlphaFoldDB" id="A0A504TVJ2"/>
<evidence type="ECO:0000256" key="2">
    <source>
        <dbReference type="ARBA" id="ARBA00022448"/>
    </source>
</evidence>
<dbReference type="Proteomes" id="UP000316429">
    <property type="component" value="Unassembled WGS sequence"/>
</dbReference>
<feature type="transmembrane region" description="Helical" evidence="9">
    <location>
        <begin position="47"/>
        <end position="64"/>
    </location>
</feature>
<dbReference type="Pfam" id="PF04290">
    <property type="entry name" value="DctQ"/>
    <property type="match status" value="1"/>
</dbReference>
<keyword evidence="6 9" id="KW-1133">Transmembrane helix</keyword>
<accession>A0A504TVJ2</accession>
<feature type="transmembrane region" description="Helical" evidence="9">
    <location>
        <begin position="85"/>
        <end position="107"/>
    </location>
</feature>
<proteinExistence type="inferred from homology"/>
<dbReference type="PANTHER" id="PTHR35011">
    <property type="entry name" value="2,3-DIKETO-L-GULONATE TRAP TRANSPORTER SMALL PERMEASE PROTEIN YIAM"/>
    <property type="match status" value="1"/>
</dbReference>
<comment type="caution">
    <text evidence="11">The sequence shown here is derived from an EMBL/GenBank/DDBJ whole genome shotgun (WGS) entry which is preliminary data.</text>
</comment>
<feature type="domain" description="Tripartite ATP-independent periplasmic transporters DctQ component" evidence="10">
    <location>
        <begin position="23"/>
        <end position="152"/>
    </location>
</feature>
<evidence type="ECO:0000313" key="12">
    <source>
        <dbReference type="Proteomes" id="UP000316429"/>
    </source>
</evidence>
<dbReference type="RefSeq" id="WP_140831598.1">
    <property type="nucleotide sequence ID" value="NZ_VFYP01000005.1"/>
</dbReference>
<dbReference type="PANTHER" id="PTHR35011:SF2">
    <property type="entry name" value="2,3-DIKETO-L-GULONATE TRAP TRANSPORTER SMALL PERMEASE PROTEIN YIAM"/>
    <property type="match status" value="1"/>
</dbReference>
<evidence type="ECO:0000256" key="6">
    <source>
        <dbReference type="ARBA" id="ARBA00022989"/>
    </source>
</evidence>
<keyword evidence="3" id="KW-1003">Cell membrane</keyword>
<name>A0A504TVJ2_9HYPH</name>